<dbReference type="EMBL" id="JAQQCL010000001">
    <property type="protein sequence ID" value="MFM0715120.1"/>
    <property type="molecule type" value="Genomic_DNA"/>
</dbReference>
<feature type="region of interest" description="Disordered" evidence="1">
    <location>
        <begin position="27"/>
        <end position="111"/>
    </location>
</feature>
<accession>A0ABW9E7Q2</accession>
<dbReference type="Proteomes" id="UP001629392">
    <property type="component" value="Unassembled WGS sequence"/>
</dbReference>
<dbReference type="RefSeq" id="WP_408151981.1">
    <property type="nucleotide sequence ID" value="NZ_JAQQCL010000001.1"/>
</dbReference>
<keyword evidence="3" id="KW-1185">Reference proteome</keyword>
<name>A0ABW9E7Q2_9BURK</name>
<sequence length="111" mass="12374">MRLIAQVPCANDLRRLHENVGAASLELPDADRSASKPRYSRSKWRAPALSAPLQQRIDHGHRDKNRPPAYLNPNRGHAHPLIRMKETGQGPSTPESVLGGQPPLFPYRKEG</sequence>
<evidence type="ECO:0000313" key="3">
    <source>
        <dbReference type="Proteomes" id="UP001629392"/>
    </source>
</evidence>
<gene>
    <name evidence="2" type="ORF">PQQ73_02120</name>
</gene>
<protein>
    <submittedName>
        <fullName evidence="2">Uncharacterized protein</fullName>
    </submittedName>
</protein>
<organism evidence="2 3">
    <name type="scientific">Paraburkholderia strydomiana</name>
    <dbReference type="NCBI Taxonomy" id="1245417"/>
    <lineage>
        <taxon>Bacteria</taxon>
        <taxon>Pseudomonadati</taxon>
        <taxon>Pseudomonadota</taxon>
        <taxon>Betaproteobacteria</taxon>
        <taxon>Burkholderiales</taxon>
        <taxon>Burkholderiaceae</taxon>
        <taxon>Paraburkholderia</taxon>
    </lineage>
</organism>
<reference evidence="2 3" key="1">
    <citation type="journal article" date="2024" name="Chem. Sci.">
        <title>Discovery of megapolipeptins by genome mining of a Burkholderiales bacteria collection.</title>
        <authorList>
            <person name="Paulo B.S."/>
            <person name="Recchia M.J.J."/>
            <person name="Lee S."/>
            <person name="Fergusson C.H."/>
            <person name="Romanowski S.B."/>
            <person name="Hernandez A."/>
            <person name="Krull N."/>
            <person name="Liu D.Y."/>
            <person name="Cavanagh H."/>
            <person name="Bos A."/>
            <person name="Gray C.A."/>
            <person name="Murphy B.T."/>
            <person name="Linington R.G."/>
            <person name="Eustaquio A.S."/>
        </authorList>
    </citation>
    <scope>NUCLEOTIDE SEQUENCE [LARGE SCALE GENOMIC DNA]</scope>
    <source>
        <strain evidence="2 3">RL17-350-BIC-E</strain>
    </source>
</reference>
<proteinExistence type="predicted"/>
<comment type="caution">
    <text evidence="2">The sequence shown here is derived from an EMBL/GenBank/DDBJ whole genome shotgun (WGS) entry which is preliminary data.</text>
</comment>
<evidence type="ECO:0000256" key="1">
    <source>
        <dbReference type="SAM" id="MobiDB-lite"/>
    </source>
</evidence>
<evidence type="ECO:0000313" key="2">
    <source>
        <dbReference type="EMBL" id="MFM0715120.1"/>
    </source>
</evidence>